<protein>
    <recommendedName>
        <fullName evidence="6">BHLH domain-containing protein</fullName>
    </recommendedName>
</protein>
<dbReference type="PANTHER" id="PTHR45844">
    <property type="entry name" value="TRANSCRIPTION FACTOR BHLH30"/>
    <property type="match status" value="1"/>
</dbReference>
<dbReference type="PROSITE" id="PS50888">
    <property type="entry name" value="BHLH"/>
    <property type="match status" value="1"/>
</dbReference>
<dbReference type="GO" id="GO:0003677">
    <property type="term" value="F:DNA binding"/>
    <property type="evidence" value="ECO:0007669"/>
    <property type="project" value="UniProtKB-KW"/>
</dbReference>
<evidence type="ECO:0000313" key="8">
    <source>
        <dbReference type="Proteomes" id="UP001206925"/>
    </source>
</evidence>
<dbReference type="GO" id="GO:0003700">
    <property type="term" value="F:DNA-binding transcription factor activity"/>
    <property type="evidence" value="ECO:0007669"/>
    <property type="project" value="InterPro"/>
</dbReference>
<keyword evidence="4" id="KW-0804">Transcription</keyword>
<dbReference type="Gene3D" id="4.10.280.10">
    <property type="entry name" value="Helix-loop-helix DNA-binding domain"/>
    <property type="match status" value="1"/>
</dbReference>
<dbReference type="GO" id="GO:0046983">
    <property type="term" value="F:protein dimerization activity"/>
    <property type="evidence" value="ECO:0007669"/>
    <property type="project" value="InterPro"/>
</dbReference>
<dbReference type="Pfam" id="PF00010">
    <property type="entry name" value="HLH"/>
    <property type="match status" value="1"/>
</dbReference>
<evidence type="ECO:0000256" key="5">
    <source>
        <dbReference type="ARBA" id="ARBA00023242"/>
    </source>
</evidence>
<keyword evidence="2" id="KW-0805">Transcription regulation</keyword>
<dbReference type="EMBL" id="JAMZMK010006056">
    <property type="protein sequence ID" value="KAI7750935.1"/>
    <property type="molecule type" value="Genomic_DNA"/>
</dbReference>
<organism evidence="7 8">
    <name type="scientific">Ambrosia artemisiifolia</name>
    <name type="common">Common ragweed</name>
    <dbReference type="NCBI Taxonomy" id="4212"/>
    <lineage>
        <taxon>Eukaryota</taxon>
        <taxon>Viridiplantae</taxon>
        <taxon>Streptophyta</taxon>
        <taxon>Embryophyta</taxon>
        <taxon>Tracheophyta</taxon>
        <taxon>Spermatophyta</taxon>
        <taxon>Magnoliopsida</taxon>
        <taxon>eudicotyledons</taxon>
        <taxon>Gunneridae</taxon>
        <taxon>Pentapetalae</taxon>
        <taxon>asterids</taxon>
        <taxon>campanulids</taxon>
        <taxon>Asterales</taxon>
        <taxon>Asteraceae</taxon>
        <taxon>Asteroideae</taxon>
        <taxon>Heliantheae alliance</taxon>
        <taxon>Heliantheae</taxon>
        <taxon>Ambrosia</taxon>
    </lineage>
</organism>
<sequence>MQFAYDGSSSPDHHLRLLSETLGLVIQSRSGPFGLHTDMCKMTAQEIMDAKALAASKSHSEAERRRRERINNHLARLRSLLPNTTKVEQLDVGALVSIRGIGRVTLVKFSKIECWAISWIAQFSTVAEHEEWQTMNAALGISAVNSLEDRWKWIRDEDTFSVKSLKRMLQTDNNIVAIRFKLK</sequence>
<name>A0AAD5D2W9_AMBAR</name>
<dbReference type="GO" id="GO:0005634">
    <property type="term" value="C:nucleus"/>
    <property type="evidence" value="ECO:0007669"/>
    <property type="project" value="UniProtKB-SubCell"/>
</dbReference>
<keyword evidence="8" id="KW-1185">Reference proteome</keyword>
<keyword evidence="3" id="KW-0238">DNA-binding</keyword>
<comment type="subcellular location">
    <subcellularLocation>
        <location evidence="1">Nucleus</location>
    </subcellularLocation>
</comment>
<evidence type="ECO:0000256" key="1">
    <source>
        <dbReference type="ARBA" id="ARBA00004123"/>
    </source>
</evidence>
<comment type="caution">
    <text evidence="7">The sequence shown here is derived from an EMBL/GenBank/DDBJ whole genome shotgun (WGS) entry which is preliminary data.</text>
</comment>
<evidence type="ECO:0000256" key="4">
    <source>
        <dbReference type="ARBA" id="ARBA00023163"/>
    </source>
</evidence>
<evidence type="ECO:0000256" key="3">
    <source>
        <dbReference type="ARBA" id="ARBA00023125"/>
    </source>
</evidence>
<reference evidence="7" key="1">
    <citation type="submission" date="2022-06" db="EMBL/GenBank/DDBJ databases">
        <title>Uncovering the hologenomic basis of an extraordinary plant invasion.</title>
        <authorList>
            <person name="Bieker V.C."/>
            <person name="Martin M.D."/>
            <person name="Gilbert T."/>
            <person name="Hodgins K."/>
            <person name="Battlay P."/>
            <person name="Petersen B."/>
            <person name="Wilson J."/>
        </authorList>
    </citation>
    <scope>NUCLEOTIDE SEQUENCE</scope>
    <source>
        <strain evidence="7">AA19_3_7</strain>
        <tissue evidence="7">Leaf</tissue>
    </source>
</reference>
<evidence type="ECO:0000256" key="2">
    <source>
        <dbReference type="ARBA" id="ARBA00023015"/>
    </source>
</evidence>
<gene>
    <name evidence="7" type="ORF">M8C21_026916</name>
</gene>
<dbReference type="InterPro" id="IPR011598">
    <property type="entry name" value="bHLH_dom"/>
</dbReference>
<dbReference type="InterPro" id="IPR045847">
    <property type="entry name" value="AIG1-like"/>
</dbReference>
<dbReference type="Proteomes" id="UP001206925">
    <property type="component" value="Unassembled WGS sequence"/>
</dbReference>
<accession>A0AAD5D2W9</accession>
<proteinExistence type="predicted"/>
<evidence type="ECO:0000259" key="6">
    <source>
        <dbReference type="PROSITE" id="PS50888"/>
    </source>
</evidence>
<feature type="domain" description="BHLH" evidence="6">
    <location>
        <begin position="54"/>
        <end position="103"/>
    </location>
</feature>
<dbReference type="AlphaFoldDB" id="A0AAD5D2W9"/>
<dbReference type="PANTHER" id="PTHR45844:SF2">
    <property type="entry name" value="TRANSCRIPTION FACTOR BHLH30"/>
    <property type="match status" value="1"/>
</dbReference>
<feature type="non-terminal residue" evidence="7">
    <location>
        <position position="183"/>
    </location>
</feature>
<dbReference type="InterPro" id="IPR036638">
    <property type="entry name" value="HLH_DNA-bd_sf"/>
</dbReference>
<keyword evidence="5" id="KW-0539">Nucleus</keyword>
<dbReference type="SUPFAM" id="SSF47459">
    <property type="entry name" value="HLH, helix-loop-helix DNA-binding domain"/>
    <property type="match status" value="1"/>
</dbReference>
<evidence type="ECO:0000313" key="7">
    <source>
        <dbReference type="EMBL" id="KAI7750935.1"/>
    </source>
</evidence>